<gene>
    <name evidence="1" type="ORF">ABS311_10570</name>
</gene>
<dbReference type="Proteomes" id="UP001467690">
    <property type="component" value="Unassembled WGS sequence"/>
</dbReference>
<comment type="caution">
    <text evidence="1">The sequence shown here is derived from an EMBL/GenBank/DDBJ whole genome shotgun (WGS) entry which is preliminary data.</text>
</comment>
<keyword evidence="2" id="KW-1185">Reference proteome</keyword>
<accession>A0ABV1RHB6</accession>
<proteinExistence type="predicted"/>
<name>A0ABV1RHB6_9ALTE</name>
<evidence type="ECO:0000313" key="2">
    <source>
        <dbReference type="Proteomes" id="UP001467690"/>
    </source>
</evidence>
<evidence type="ECO:0000313" key="1">
    <source>
        <dbReference type="EMBL" id="MER2492321.1"/>
    </source>
</evidence>
<dbReference type="EMBL" id="JBELOE010000210">
    <property type="protein sequence ID" value="MER2492321.1"/>
    <property type="molecule type" value="Genomic_DNA"/>
</dbReference>
<reference evidence="1 2" key="1">
    <citation type="submission" date="2024-06" db="EMBL/GenBank/DDBJ databases">
        <authorList>
            <person name="Chen R.Y."/>
        </authorList>
    </citation>
    <scope>NUCLEOTIDE SEQUENCE [LARGE SCALE GENOMIC DNA]</scope>
    <source>
        <strain evidence="1 2">D2</strain>
    </source>
</reference>
<organism evidence="1 2">
    <name type="scientific">Catenovulum sediminis</name>
    <dbReference type="NCBI Taxonomy" id="1740262"/>
    <lineage>
        <taxon>Bacteria</taxon>
        <taxon>Pseudomonadati</taxon>
        <taxon>Pseudomonadota</taxon>
        <taxon>Gammaproteobacteria</taxon>
        <taxon>Alteromonadales</taxon>
        <taxon>Alteromonadaceae</taxon>
        <taxon>Catenovulum</taxon>
    </lineage>
</organism>
<dbReference type="RefSeq" id="WP_350401835.1">
    <property type="nucleotide sequence ID" value="NZ_JBELOE010000210.1"/>
</dbReference>
<protein>
    <submittedName>
        <fullName evidence="1">Uncharacterized protein</fullName>
    </submittedName>
</protein>
<sequence length="226" mass="23443">MGKGDDSVEETPEQKERAKIAMDKWGDYQSIFVPAENKFMDKVRRMGDEKQFQQASNQAATSVNSAFQSAINQDTNKSFAGGINPNSGKFMARQSALHDAKTNAHIDTASRVNASQNERYVGGLKAISAIGAGKEADSIAGMSDIASNSAAYAQNSAINKAHNSQLVGETVGAAAGAGLAHMTNPNASGASKAIQGGNAGGASKGILGSNADNYNPDIMNTWNGGQ</sequence>